<reference evidence="1" key="1">
    <citation type="submission" date="2015-11" db="EMBL/GenBank/DDBJ databases">
        <title>De novo transcriptome assembly of four potential Pierce s Disease insect vectors from Arizona vineyards.</title>
        <authorList>
            <person name="Tassone E.E."/>
        </authorList>
    </citation>
    <scope>NUCLEOTIDE SEQUENCE</scope>
</reference>
<protein>
    <recommendedName>
        <fullName evidence="2">DUF4371 domain-containing protein</fullName>
    </recommendedName>
</protein>
<gene>
    <name evidence="1" type="ORF">g.33777</name>
</gene>
<evidence type="ECO:0000313" key="1">
    <source>
        <dbReference type="EMBL" id="JAS44564.1"/>
    </source>
</evidence>
<accession>A0A1B6F318</accession>
<evidence type="ECO:0008006" key="2">
    <source>
        <dbReference type="Google" id="ProtNLM"/>
    </source>
</evidence>
<organism evidence="1">
    <name type="scientific">Cuerna arida</name>
    <dbReference type="NCBI Taxonomy" id="1464854"/>
    <lineage>
        <taxon>Eukaryota</taxon>
        <taxon>Metazoa</taxon>
        <taxon>Ecdysozoa</taxon>
        <taxon>Arthropoda</taxon>
        <taxon>Hexapoda</taxon>
        <taxon>Insecta</taxon>
        <taxon>Pterygota</taxon>
        <taxon>Neoptera</taxon>
        <taxon>Paraneoptera</taxon>
        <taxon>Hemiptera</taxon>
        <taxon>Auchenorrhyncha</taxon>
        <taxon>Membracoidea</taxon>
        <taxon>Cicadellidae</taxon>
        <taxon>Cicadellinae</taxon>
        <taxon>Proconiini</taxon>
        <taxon>Cuerna</taxon>
    </lineage>
</organism>
<dbReference type="PANTHER" id="PTHR46880:SF8">
    <property type="entry name" value="E3 SUMO-PROTEIN LIGASE KIAA1586"/>
    <property type="match status" value="1"/>
</dbReference>
<dbReference type="AlphaFoldDB" id="A0A1B6F318"/>
<proteinExistence type="predicted"/>
<dbReference type="PANTHER" id="PTHR46880">
    <property type="entry name" value="RAS-ASSOCIATING DOMAIN-CONTAINING PROTEIN"/>
    <property type="match status" value="1"/>
</dbReference>
<sequence length="255" mass="28585">MNCLHSNGLSEQFLSDNLTSLTCDGAATMLGKHKGIGALFCQKFPSIIVWHCANHRLELSVSDVIKSVSGVSRFKSFIDKLYVVYHVSPKNSRELRNCANLLEAEILKIGRVLSTRWVASSFRSVSAVWESYEALVQHFKEASNDTTRDNKERSTFSGLLNKITDTNFILDLGLMADALQELSELSEALQHCNADLSYANRKLQIVVALFEERKTTPGIYSKIAQEAVDNLSFFSVPLQTKAGRVNDQLKYFTEH</sequence>
<dbReference type="EMBL" id="GECZ01025205">
    <property type="protein sequence ID" value="JAS44564.1"/>
    <property type="molecule type" value="Transcribed_RNA"/>
</dbReference>
<name>A0A1B6F318_9HEMI</name>